<dbReference type="SUPFAM" id="SSF51984">
    <property type="entry name" value="MurCD N-terminal domain"/>
    <property type="match status" value="1"/>
</dbReference>
<evidence type="ECO:0000256" key="2">
    <source>
        <dbReference type="ARBA" id="ARBA00004752"/>
    </source>
</evidence>
<feature type="transmembrane region" description="Helical" evidence="15">
    <location>
        <begin position="12"/>
        <end position="31"/>
    </location>
</feature>
<dbReference type="InterPro" id="IPR000713">
    <property type="entry name" value="Mur_ligase_N"/>
</dbReference>
<dbReference type="Gene3D" id="3.40.1190.10">
    <property type="entry name" value="Mur-like, catalytic domain"/>
    <property type="match status" value="1"/>
</dbReference>
<dbReference type="EMBL" id="JAFNJU010000005">
    <property type="protein sequence ID" value="MBO1264991.1"/>
    <property type="molecule type" value="Genomic_DNA"/>
</dbReference>
<feature type="domain" description="Mur ligase N-terminal catalytic" evidence="16">
    <location>
        <begin position="12"/>
        <end position="110"/>
    </location>
</feature>
<comment type="subcellular location">
    <subcellularLocation>
        <location evidence="1 14">Cytoplasm</location>
    </subcellularLocation>
</comment>
<keyword evidence="4 14" id="KW-0963">Cytoplasm</keyword>
<dbReference type="NCBIfam" id="TIGR01082">
    <property type="entry name" value="murC"/>
    <property type="match status" value="1"/>
</dbReference>
<evidence type="ECO:0000256" key="8">
    <source>
        <dbReference type="ARBA" id="ARBA00022840"/>
    </source>
</evidence>
<dbReference type="PANTHER" id="PTHR43445:SF3">
    <property type="entry name" value="UDP-N-ACETYLMURAMATE--L-ALANINE LIGASE"/>
    <property type="match status" value="1"/>
</dbReference>
<evidence type="ECO:0000259" key="18">
    <source>
        <dbReference type="Pfam" id="PF08245"/>
    </source>
</evidence>
<keyword evidence="9 14" id="KW-0133">Cell shape</keyword>
<dbReference type="Pfam" id="PF02875">
    <property type="entry name" value="Mur_ligase_C"/>
    <property type="match status" value="1"/>
</dbReference>
<dbReference type="GO" id="GO:0009252">
    <property type="term" value="P:peptidoglycan biosynthetic process"/>
    <property type="evidence" value="ECO:0007669"/>
    <property type="project" value="UniProtKB-UniRule"/>
</dbReference>
<dbReference type="GO" id="GO:0071555">
    <property type="term" value="P:cell wall organization"/>
    <property type="evidence" value="ECO:0007669"/>
    <property type="project" value="UniProtKB-KW"/>
</dbReference>
<evidence type="ECO:0000256" key="15">
    <source>
        <dbReference type="SAM" id="Phobius"/>
    </source>
</evidence>
<comment type="caution">
    <text evidence="19">The sequence shown here is derived from an EMBL/GenBank/DDBJ whole genome shotgun (WGS) entry which is preliminary data.</text>
</comment>
<evidence type="ECO:0000256" key="5">
    <source>
        <dbReference type="ARBA" id="ARBA00022598"/>
    </source>
</evidence>
<dbReference type="GO" id="GO:0008763">
    <property type="term" value="F:UDP-N-acetylmuramate-L-alanine ligase activity"/>
    <property type="evidence" value="ECO:0007669"/>
    <property type="project" value="UniProtKB-UniRule"/>
</dbReference>
<dbReference type="EC" id="6.3.2.8" evidence="3 14"/>
<gene>
    <name evidence="14 19" type="primary">murC</name>
    <name evidence="19" type="ORF">J3A84_08120</name>
</gene>
<evidence type="ECO:0000256" key="6">
    <source>
        <dbReference type="ARBA" id="ARBA00022618"/>
    </source>
</evidence>
<evidence type="ECO:0000256" key="1">
    <source>
        <dbReference type="ARBA" id="ARBA00004496"/>
    </source>
</evidence>
<dbReference type="Gene3D" id="3.90.190.20">
    <property type="entry name" value="Mur ligase, C-terminal domain"/>
    <property type="match status" value="1"/>
</dbReference>
<dbReference type="PANTHER" id="PTHR43445">
    <property type="entry name" value="UDP-N-ACETYLMURAMATE--L-ALANINE LIGASE-RELATED"/>
    <property type="match status" value="1"/>
</dbReference>
<name>A0A939KJF2_9CLOT</name>
<comment type="catalytic activity">
    <reaction evidence="13 14">
        <text>UDP-N-acetyl-alpha-D-muramate + L-alanine + ATP = UDP-N-acetyl-alpha-D-muramoyl-L-alanine + ADP + phosphate + H(+)</text>
        <dbReference type="Rhea" id="RHEA:23372"/>
        <dbReference type="ChEBI" id="CHEBI:15378"/>
        <dbReference type="ChEBI" id="CHEBI:30616"/>
        <dbReference type="ChEBI" id="CHEBI:43474"/>
        <dbReference type="ChEBI" id="CHEBI:57972"/>
        <dbReference type="ChEBI" id="CHEBI:70757"/>
        <dbReference type="ChEBI" id="CHEBI:83898"/>
        <dbReference type="ChEBI" id="CHEBI:456216"/>
        <dbReference type="EC" id="6.3.2.8"/>
    </reaction>
</comment>
<reference evidence="19" key="1">
    <citation type="submission" date="2021-03" db="EMBL/GenBank/DDBJ databases">
        <title>Proteiniclasticum marinus sp. nov., isolated from tidal flat sediment.</title>
        <authorList>
            <person name="Namirimu T."/>
            <person name="Yang J.-A."/>
            <person name="Yang S.-H."/>
            <person name="Kim Y.-J."/>
            <person name="Kwon K.K."/>
        </authorList>
    </citation>
    <scope>NUCLEOTIDE SEQUENCE</scope>
    <source>
        <strain evidence="19">SCR006</strain>
    </source>
</reference>
<feature type="binding site" evidence="14">
    <location>
        <begin position="118"/>
        <end position="124"/>
    </location>
    <ligand>
        <name>ATP</name>
        <dbReference type="ChEBI" id="CHEBI:30616"/>
    </ligand>
</feature>
<evidence type="ECO:0000256" key="3">
    <source>
        <dbReference type="ARBA" id="ARBA00012211"/>
    </source>
</evidence>
<feature type="domain" description="Mur ligase C-terminal" evidence="17">
    <location>
        <begin position="318"/>
        <end position="447"/>
    </location>
</feature>
<keyword evidence="20" id="KW-1185">Reference proteome</keyword>
<evidence type="ECO:0000259" key="16">
    <source>
        <dbReference type="Pfam" id="PF01225"/>
    </source>
</evidence>
<evidence type="ECO:0000256" key="10">
    <source>
        <dbReference type="ARBA" id="ARBA00022984"/>
    </source>
</evidence>
<dbReference type="InterPro" id="IPR013221">
    <property type="entry name" value="Mur_ligase_cen"/>
</dbReference>
<comment type="function">
    <text evidence="14">Cell wall formation.</text>
</comment>
<keyword evidence="7 14" id="KW-0547">Nucleotide-binding</keyword>
<dbReference type="Gene3D" id="3.40.50.720">
    <property type="entry name" value="NAD(P)-binding Rossmann-like Domain"/>
    <property type="match status" value="1"/>
</dbReference>
<evidence type="ECO:0000256" key="13">
    <source>
        <dbReference type="ARBA" id="ARBA00047833"/>
    </source>
</evidence>
<keyword evidence="5 14" id="KW-0436">Ligase</keyword>
<dbReference type="Pfam" id="PF08245">
    <property type="entry name" value="Mur_ligase_M"/>
    <property type="match status" value="1"/>
</dbReference>
<dbReference type="RefSeq" id="WP_207599510.1">
    <property type="nucleotide sequence ID" value="NZ_JAFNJU010000005.1"/>
</dbReference>
<dbReference type="AlphaFoldDB" id="A0A939KJF2"/>
<dbReference type="GO" id="GO:0051301">
    <property type="term" value="P:cell division"/>
    <property type="evidence" value="ECO:0007669"/>
    <property type="project" value="UniProtKB-KW"/>
</dbReference>
<dbReference type="InterPro" id="IPR050061">
    <property type="entry name" value="MurCDEF_pg_biosynth"/>
</dbReference>
<organism evidence="19 20">
    <name type="scientific">Proteiniclasticum aestuarii</name>
    <dbReference type="NCBI Taxonomy" id="2817862"/>
    <lineage>
        <taxon>Bacteria</taxon>
        <taxon>Bacillati</taxon>
        <taxon>Bacillota</taxon>
        <taxon>Clostridia</taxon>
        <taxon>Eubacteriales</taxon>
        <taxon>Clostridiaceae</taxon>
        <taxon>Proteiniclasticum</taxon>
    </lineage>
</organism>
<keyword evidence="8 14" id="KW-0067">ATP-binding</keyword>
<evidence type="ECO:0000256" key="4">
    <source>
        <dbReference type="ARBA" id="ARBA00022490"/>
    </source>
</evidence>
<dbReference type="GO" id="GO:0008360">
    <property type="term" value="P:regulation of cell shape"/>
    <property type="evidence" value="ECO:0007669"/>
    <property type="project" value="UniProtKB-KW"/>
</dbReference>
<evidence type="ECO:0000313" key="20">
    <source>
        <dbReference type="Proteomes" id="UP000664218"/>
    </source>
</evidence>
<dbReference type="Proteomes" id="UP000664218">
    <property type="component" value="Unassembled WGS sequence"/>
</dbReference>
<accession>A0A939KJF2</accession>
<dbReference type="InterPro" id="IPR036565">
    <property type="entry name" value="Mur-like_cat_sf"/>
</dbReference>
<evidence type="ECO:0000256" key="7">
    <source>
        <dbReference type="ARBA" id="ARBA00022741"/>
    </source>
</evidence>
<dbReference type="GO" id="GO:0005524">
    <property type="term" value="F:ATP binding"/>
    <property type="evidence" value="ECO:0007669"/>
    <property type="project" value="UniProtKB-UniRule"/>
</dbReference>
<evidence type="ECO:0000259" key="17">
    <source>
        <dbReference type="Pfam" id="PF02875"/>
    </source>
</evidence>
<evidence type="ECO:0000256" key="12">
    <source>
        <dbReference type="ARBA" id="ARBA00023316"/>
    </source>
</evidence>
<proteinExistence type="inferred from homology"/>
<dbReference type="Pfam" id="PF01225">
    <property type="entry name" value="Mur_ligase"/>
    <property type="match status" value="1"/>
</dbReference>
<evidence type="ECO:0000256" key="14">
    <source>
        <dbReference type="HAMAP-Rule" id="MF_00046"/>
    </source>
</evidence>
<keyword evidence="15" id="KW-1133">Transmembrane helix</keyword>
<dbReference type="GO" id="GO:0005737">
    <property type="term" value="C:cytoplasm"/>
    <property type="evidence" value="ECO:0007669"/>
    <property type="project" value="UniProtKB-SubCell"/>
</dbReference>
<dbReference type="HAMAP" id="MF_00046">
    <property type="entry name" value="MurC"/>
    <property type="match status" value="1"/>
</dbReference>
<evidence type="ECO:0000256" key="9">
    <source>
        <dbReference type="ARBA" id="ARBA00022960"/>
    </source>
</evidence>
<keyword evidence="6 14" id="KW-0132">Cell division</keyword>
<keyword evidence="10 14" id="KW-0573">Peptidoglycan synthesis</keyword>
<keyword evidence="15" id="KW-0812">Transmembrane</keyword>
<feature type="domain" description="Mur ligase central" evidence="18">
    <location>
        <begin position="116"/>
        <end position="294"/>
    </location>
</feature>
<dbReference type="SUPFAM" id="SSF53623">
    <property type="entry name" value="MurD-like peptide ligases, catalytic domain"/>
    <property type="match status" value="1"/>
</dbReference>
<keyword evidence="11 14" id="KW-0131">Cell cycle</keyword>
<dbReference type="SUPFAM" id="SSF53244">
    <property type="entry name" value="MurD-like peptide ligases, peptide-binding domain"/>
    <property type="match status" value="1"/>
</dbReference>
<evidence type="ECO:0000256" key="11">
    <source>
        <dbReference type="ARBA" id="ARBA00023306"/>
    </source>
</evidence>
<keyword evidence="12 14" id="KW-0961">Cell wall biogenesis/degradation</keyword>
<evidence type="ECO:0000313" key="19">
    <source>
        <dbReference type="EMBL" id="MBO1264991.1"/>
    </source>
</evidence>
<comment type="pathway">
    <text evidence="2 14">Cell wall biogenesis; peptidoglycan biosynthesis.</text>
</comment>
<protein>
    <recommendedName>
        <fullName evidence="3 14">UDP-N-acetylmuramate--L-alanine ligase</fullName>
        <ecNumber evidence="3 14">6.3.2.8</ecNumber>
    </recommendedName>
    <alternativeName>
        <fullName evidence="14">UDP-N-acetylmuramoyl-L-alanine synthetase</fullName>
    </alternativeName>
</protein>
<sequence length="465" mass="51609">MLFDLKEYENKKVHFIGIGGVSMSGLAAILLNSNIKVTGSDFKESDNVRRLREKGAVIFFGHHKENITDQDIVVYTAAIRDDNEELMQARELGITTYDRAEFLGHIIQNFTNSIAVTGTHGKTSTTSMLSAISLAADVDPTILVGANLPLIGGNYRIGDSDFFITEACEYKESFLRFPGKVALILNIEADHLDYYRDLNHILDTFRVYVSVMPKDGIVVANADDANMAYVLQDATIKTLTFGIRNGDLRAEEISYSPLGKPSFKVVYQGKPLTELTLQVPGEFNIYNALGAIGASLSSGLSMDAIKRGLETYRGVDKRFQHLYTENGIMVIDDYAHHPGEVTSAIDTVLRMEHRKVHVVFQSHTYTRTRALFDDFVECFDRVDSLTLLPIYAAREPDTGLVSAQELGDAIRSRKTVETKNFETFEEAAKHLASIARSGDIVLTMGAGESVKVAEYLKPLLEKQLL</sequence>
<comment type="similarity">
    <text evidence="14">Belongs to the MurCDEF family.</text>
</comment>
<keyword evidence="15" id="KW-0472">Membrane</keyword>
<dbReference type="InterPro" id="IPR005758">
    <property type="entry name" value="UDP-N-AcMur_Ala_ligase_MurC"/>
</dbReference>
<dbReference type="InterPro" id="IPR036615">
    <property type="entry name" value="Mur_ligase_C_dom_sf"/>
</dbReference>
<dbReference type="InterPro" id="IPR004101">
    <property type="entry name" value="Mur_ligase_C"/>
</dbReference>